<evidence type="ECO:0000256" key="3">
    <source>
        <dbReference type="ARBA" id="ARBA00023125"/>
    </source>
</evidence>
<keyword evidence="3" id="KW-0238">DNA-binding</keyword>
<dbReference type="InterPro" id="IPR039622">
    <property type="entry name" value="MBD10/11"/>
</dbReference>
<dbReference type="EMBL" id="JABCRI010000004">
    <property type="protein sequence ID" value="KAF8406928.1"/>
    <property type="molecule type" value="Genomic_DNA"/>
</dbReference>
<organism evidence="8 9">
    <name type="scientific">Tetracentron sinense</name>
    <name type="common">Spur-leaf</name>
    <dbReference type="NCBI Taxonomy" id="13715"/>
    <lineage>
        <taxon>Eukaryota</taxon>
        <taxon>Viridiplantae</taxon>
        <taxon>Streptophyta</taxon>
        <taxon>Embryophyta</taxon>
        <taxon>Tracheophyta</taxon>
        <taxon>Spermatophyta</taxon>
        <taxon>Magnoliopsida</taxon>
        <taxon>Trochodendrales</taxon>
        <taxon>Trochodendraceae</taxon>
        <taxon>Tetracentron</taxon>
    </lineage>
</organism>
<evidence type="ECO:0000313" key="8">
    <source>
        <dbReference type="EMBL" id="KAF8406928.1"/>
    </source>
</evidence>
<evidence type="ECO:0000256" key="1">
    <source>
        <dbReference type="ARBA" id="ARBA00004123"/>
    </source>
</evidence>
<dbReference type="InterPro" id="IPR016177">
    <property type="entry name" value="DNA-bd_dom_sf"/>
</dbReference>
<feature type="region of interest" description="Disordered" evidence="6">
    <location>
        <begin position="75"/>
        <end position="313"/>
    </location>
</feature>
<keyword evidence="2" id="KW-0805">Transcription regulation</keyword>
<dbReference type="InterPro" id="IPR001739">
    <property type="entry name" value="Methyl_CpG_DNA-bd"/>
</dbReference>
<evidence type="ECO:0000259" key="7">
    <source>
        <dbReference type="Pfam" id="PF01429"/>
    </source>
</evidence>
<reference evidence="8 9" key="1">
    <citation type="submission" date="2020-04" db="EMBL/GenBank/DDBJ databases">
        <title>Plant Genome Project.</title>
        <authorList>
            <person name="Zhang R.-G."/>
        </authorList>
    </citation>
    <scope>NUCLEOTIDE SEQUENCE [LARGE SCALE GENOMIC DNA]</scope>
    <source>
        <strain evidence="8">YNK0</strain>
        <tissue evidence="8">Leaf</tissue>
    </source>
</reference>
<sequence length="380" mass="42088">MLTDCRSHFKAFKANFMTESQFGAIKGRDRKKDEAGVFVPKQGGTPKKNEIIFIAPTGEEINNRKQLEQYLKSHHGGPTITEFDWGTGETPRRSARISEKAKTTPPPESEPPKKRSRKSSGSKKDNKETEVAPEETEEQKEVDMQDVEKEKTIAKETQAEKEVKTQEGVELTKAEKEAGSSEATLNKKEKMEDTHISEKAEQPQIEAEKEDGPNHGEEEKPSTVVAEETKHDVEGGEKEKHNGNAPESEIEMNKKKAAHGNNYGQHSSQAEEKGKKMEVQVIENGSYNGGAGEVKTHEANKMGKDDAQQSPAPSPALLLVRRPLWQKWVYIWGGDALLPGLGSGATHLAFVVRGKMQHCDPPLKQPEISSHGRDSLQLNA</sequence>
<accession>A0A834ZKM1</accession>
<evidence type="ECO:0000256" key="2">
    <source>
        <dbReference type="ARBA" id="ARBA00023015"/>
    </source>
</evidence>
<dbReference type="Pfam" id="PF01429">
    <property type="entry name" value="MBD"/>
    <property type="match status" value="1"/>
</dbReference>
<keyword evidence="5" id="KW-0539">Nucleus</keyword>
<dbReference type="SUPFAM" id="SSF54171">
    <property type="entry name" value="DNA-binding domain"/>
    <property type="match status" value="1"/>
</dbReference>
<evidence type="ECO:0000256" key="6">
    <source>
        <dbReference type="SAM" id="MobiDB-lite"/>
    </source>
</evidence>
<keyword evidence="9" id="KW-1185">Reference proteome</keyword>
<keyword evidence="4" id="KW-0804">Transcription</keyword>
<dbReference type="AlphaFoldDB" id="A0A834ZKM1"/>
<evidence type="ECO:0000313" key="9">
    <source>
        <dbReference type="Proteomes" id="UP000655225"/>
    </source>
</evidence>
<dbReference type="OMA" id="CNEEQNT"/>
<gene>
    <name evidence="8" type="ORF">HHK36_006049</name>
</gene>
<feature type="compositionally biased region" description="Basic and acidic residues" evidence="6">
    <location>
        <begin position="90"/>
        <end position="102"/>
    </location>
</feature>
<dbReference type="PANTHER" id="PTHR33729:SF12">
    <property type="entry name" value="MBD DOMAIN-CONTAINING PROTEIN"/>
    <property type="match status" value="1"/>
</dbReference>
<dbReference type="OrthoDB" id="1435582at2759"/>
<feature type="domain" description="MBD" evidence="7">
    <location>
        <begin position="39"/>
        <end position="92"/>
    </location>
</feature>
<feature type="compositionally biased region" description="Basic and acidic residues" evidence="6">
    <location>
        <begin position="139"/>
        <end position="242"/>
    </location>
</feature>
<feature type="compositionally biased region" description="Basic and acidic residues" evidence="6">
    <location>
        <begin position="294"/>
        <end position="307"/>
    </location>
</feature>
<comment type="subcellular location">
    <subcellularLocation>
        <location evidence="1">Nucleus</location>
    </subcellularLocation>
</comment>
<name>A0A834ZKM1_TETSI</name>
<dbReference type="GO" id="GO:0005634">
    <property type="term" value="C:nucleus"/>
    <property type="evidence" value="ECO:0007669"/>
    <property type="project" value="UniProtKB-SubCell"/>
</dbReference>
<dbReference type="PANTHER" id="PTHR33729">
    <property type="entry name" value="METHYL-CPG BINDING DOMAIN CONTAINING PROTEIN, EXPRESSED"/>
    <property type="match status" value="1"/>
</dbReference>
<comment type="caution">
    <text evidence="8">The sequence shown here is derived from an EMBL/GenBank/DDBJ whole genome shotgun (WGS) entry which is preliminary data.</text>
</comment>
<feature type="compositionally biased region" description="Basic and acidic residues" evidence="6">
    <location>
        <begin position="269"/>
        <end position="278"/>
    </location>
</feature>
<evidence type="ECO:0000256" key="5">
    <source>
        <dbReference type="ARBA" id="ARBA00023242"/>
    </source>
</evidence>
<feature type="region of interest" description="Disordered" evidence="6">
    <location>
        <begin position="361"/>
        <end position="380"/>
    </location>
</feature>
<dbReference type="GO" id="GO:0003677">
    <property type="term" value="F:DNA binding"/>
    <property type="evidence" value="ECO:0007669"/>
    <property type="project" value="UniProtKB-KW"/>
</dbReference>
<dbReference type="Proteomes" id="UP000655225">
    <property type="component" value="Unassembled WGS sequence"/>
</dbReference>
<dbReference type="Gene3D" id="3.30.890.10">
    <property type="entry name" value="Methyl-cpg-binding Protein 2, Chain A"/>
    <property type="match status" value="1"/>
</dbReference>
<evidence type="ECO:0000256" key="4">
    <source>
        <dbReference type="ARBA" id="ARBA00023163"/>
    </source>
</evidence>
<protein>
    <recommendedName>
        <fullName evidence="7">MBD domain-containing protein</fullName>
    </recommendedName>
</protein>
<proteinExistence type="predicted"/>